<feature type="compositionally biased region" description="Polar residues" evidence="1">
    <location>
        <begin position="1"/>
        <end position="10"/>
    </location>
</feature>
<keyword evidence="2" id="KW-0472">Membrane</keyword>
<evidence type="ECO:0008006" key="5">
    <source>
        <dbReference type="Google" id="ProtNLM"/>
    </source>
</evidence>
<evidence type="ECO:0000313" key="3">
    <source>
        <dbReference type="EMBL" id="CAC5403547.1"/>
    </source>
</evidence>
<proteinExistence type="predicted"/>
<protein>
    <recommendedName>
        <fullName evidence="5">Macro domain-containing protein</fullName>
    </recommendedName>
</protein>
<evidence type="ECO:0000313" key="4">
    <source>
        <dbReference type="Proteomes" id="UP000507470"/>
    </source>
</evidence>
<feature type="transmembrane region" description="Helical" evidence="2">
    <location>
        <begin position="215"/>
        <end position="233"/>
    </location>
</feature>
<dbReference type="EMBL" id="CACVKT020006781">
    <property type="protein sequence ID" value="CAC5403547.1"/>
    <property type="molecule type" value="Genomic_DNA"/>
</dbReference>
<evidence type="ECO:0000256" key="2">
    <source>
        <dbReference type="SAM" id="Phobius"/>
    </source>
</evidence>
<dbReference type="Gene3D" id="3.40.220.10">
    <property type="entry name" value="Leucine Aminopeptidase, subunit E, domain 1"/>
    <property type="match status" value="1"/>
</dbReference>
<accession>A0A6J8D7E5</accession>
<keyword evidence="4" id="KW-1185">Reference proteome</keyword>
<gene>
    <name evidence="3" type="ORF">MCOR_37425</name>
</gene>
<dbReference type="OrthoDB" id="10480895at2759"/>
<feature type="region of interest" description="Disordered" evidence="1">
    <location>
        <begin position="1"/>
        <end position="25"/>
    </location>
</feature>
<dbReference type="AlphaFoldDB" id="A0A6J8D7E5"/>
<organism evidence="3 4">
    <name type="scientific">Mytilus coruscus</name>
    <name type="common">Sea mussel</name>
    <dbReference type="NCBI Taxonomy" id="42192"/>
    <lineage>
        <taxon>Eukaryota</taxon>
        <taxon>Metazoa</taxon>
        <taxon>Spiralia</taxon>
        <taxon>Lophotrochozoa</taxon>
        <taxon>Mollusca</taxon>
        <taxon>Bivalvia</taxon>
        <taxon>Autobranchia</taxon>
        <taxon>Pteriomorphia</taxon>
        <taxon>Mytilida</taxon>
        <taxon>Mytiloidea</taxon>
        <taxon>Mytilidae</taxon>
        <taxon>Mytilinae</taxon>
        <taxon>Mytilus</taxon>
    </lineage>
</organism>
<keyword evidence="2" id="KW-1133">Transmembrane helix</keyword>
<sequence length="249" mass="27979">MYPTLFTETGNMIDEEKQPEEPISPSPVTLKDLKVFPIVDDDSLMMTTKEKIKIYVYQGNLCYLNVQGIVSSSNEYMNHSSGLLSVIAKEAGEKMLDDCRSYLADKTKLQQGKVCATTAGGHGGPKQICFSSFATAITQYSSKHGKTTSIKEIHFVDQDPEVLTLIQTAFLLALDESCRGKDSKLMKIPLNVRKTFLCYVEVNQDLPNTKILSCGIMLTLFLAMVHYLVYHVITMERKCQLERMILELL</sequence>
<reference evidence="3 4" key="1">
    <citation type="submission" date="2020-06" db="EMBL/GenBank/DDBJ databases">
        <authorList>
            <person name="Li R."/>
            <person name="Bekaert M."/>
        </authorList>
    </citation>
    <scope>NUCLEOTIDE SEQUENCE [LARGE SCALE GENOMIC DNA]</scope>
    <source>
        <strain evidence="4">wild</strain>
    </source>
</reference>
<dbReference type="InterPro" id="IPR043472">
    <property type="entry name" value="Macro_dom-like"/>
</dbReference>
<evidence type="ECO:0000256" key="1">
    <source>
        <dbReference type="SAM" id="MobiDB-lite"/>
    </source>
</evidence>
<dbReference type="SUPFAM" id="SSF52949">
    <property type="entry name" value="Macro domain-like"/>
    <property type="match status" value="1"/>
</dbReference>
<name>A0A6J8D7E5_MYTCO</name>
<keyword evidence="2" id="KW-0812">Transmembrane</keyword>
<dbReference type="Proteomes" id="UP000507470">
    <property type="component" value="Unassembled WGS sequence"/>
</dbReference>